<organism evidence="3 4">
    <name type="scientific">Ailuropoda melanoleuca</name>
    <name type="common">Giant panda</name>
    <dbReference type="NCBI Taxonomy" id="9646"/>
    <lineage>
        <taxon>Eukaryota</taxon>
        <taxon>Metazoa</taxon>
        <taxon>Chordata</taxon>
        <taxon>Craniata</taxon>
        <taxon>Vertebrata</taxon>
        <taxon>Euteleostomi</taxon>
        <taxon>Mammalia</taxon>
        <taxon>Eutheria</taxon>
        <taxon>Laurasiatheria</taxon>
        <taxon>Carnivora</taxon>
        <taxon>Caniformia</taxon>
        <taxon>Ursidae</taxon>
        <taxon>Ailuropoda</taxon>
    </lineage>
</organism>
<accession>A0A7N5K946</accession>
<dbReference type="AlphaFoldDB" id="A0A7N5K946"/>
<dbReference type="PANTHER" id="PTHR22910:SF6">
    <property type="entry name" value="PROTEIN MGARP"/>
    <property type="match status" value="1"/>
</dbReference>
<feature type="compositionally biased region" description="Polar residues" evidence="1">
    <location>
        <begin position="30"/>
        <end position="39"/>
    </location>
</feature>
<proteinExistence type="predicted"/>
<gene>
    <name evidence="3" type="primary">MGARP</name>
</gene>
<evidence type="ECO:0000313" key="3">
    <source>
        <dbReference type="Ensembl" id="ENSAMEP00000036435.1"/>
    </source>
</evidence>
<evidence type="ECO:0000256" key="1">
    <source>
        <dbReference type="SAM" id="MobiDB-lite"/>
    </source>
</evidence>
<sequence length="376" mass="39071">MGSDFIRHHKPYLSNSRWESRCEFRPIRCGSTNWNSTRQAGDGDFSVPDSFSEKASSASFSDRGESNKVWRLGEGRKKRATNAPPPRGAHGRGRAGVSAPPRGGVAPAPRLPGSPLPDARGAAESSARRAAGAMYLRRAVSKTLALPLRAPSGPAPLRKDASLRWMSSNKLPGSPGSNMIYYLVVGVTVSAGGYYTYKTVTSEQAKHTEHRTNLREKTKAELHPLQGEKENVAGAEQTSSSEVCVVSFAEVPEVDAEDAAFATFAAAGEEAPASAVDAGAAPPESDAVGAEVGPEVTHAALGTAADAGPEVPSEAQNAALAEAVAGNDDKGTAEEECPGENAERAEKNPPVESEASTGDVLPEEASVASDATPAQG</sequence>
<dbReference type="InterPro" id="IPR026093">
    <property type="entry name" value="MGARP"/>
</dbReference>
<reference evidence="3" key="2">
    <citation type="submission" date="2025-05" db="UniProtKB">
        <authorList>
            <consortium name="Ensembl"/>
        </authorList>
    </citation>
    <scope>IDENTIFICATION</scope>
</reference>
<name>A0A7N5K946_AILME</name>
<dbReference type="Pfam" id="PF14962">
    <property type="entry name" value="AIF-MLS"/>
    <property type="match status" value="1"/>
</dbReference>
<feature type="region of interest" description="Disordered" evidence="1">
    <location>
        <begin position="322"/>
        <end position="376"/>
    </location>
</feature>
<dbReference type="InterPro" id="IPR032773">
    <property type="entry name" value="MGARP_N"/>
</dbReference>
<dbReference type="GO" id="GO:0008089">
    <property type="term" value="P:anterograde axonal transport"/>
    <property type="evidence" value="ECO:0007669"/>
    <property type="project" value="InterPro"/>
</dbReference>
<dbReference type="Proteomes" id="UP000008912">
    <property type="component" value="Unassembled WGS sequence"/>
</dbReference>
<dbReference type="GeneTree" id="ENSGT00440000037338"/>
<protein>
    <submittedName>
        <fullName evidence="3">Mitochondria localized glutamic acid rich protein</fullName>
    </submittedName>
</protein>
<dbReference type="GO" id="GO:0005741">
    <property type="term" value="C:mitochondrial outer membrane"/>
    <property type="evidence" value="ECO:0007669"/>
    <property type="project" value="TreeGrafter"/>
</dbReference>
<reference evidence="3 4" key="1">
    <citation type="journal article" date="2010" name="Nature">
        <title>The sequence and de novo assembly of the giant panda genome.</title>
        <authorList>
            <person name="Li R."/>
            <person name="Fan W."/>
            <person name="Tian G."/>
            <person name="Zhu H."/>
            <person name="He L."/>
            <person name="Cai J."/>
            <person name="Huang Q."/>
            <person name="Cai Q."/>
            <person name="Li B."/>
            <person name="Bai Y."/>
            <person name="Zhang Z."/>
            <person name="Zhang Y."/>
            <person name="Wang W."/>
            <person name="Li J."/>
            <person name="Wei F."/>
            <person name="Li H."/>
            <person name="Jian M."/>
            <person name="Li J."/>
            <person name="Zhang Z."/>
            <person name="Nielsen R."/>
            <person name="Li D."/>
            <person name="Gu W."/>
            <person name="Yang Z."/>
            <person name="Xuan Z."/>
            <person name="Ryder O.A."/>
            <person name="Leung F.C."/>
            <person name="Zhou Y."/>
            <person name="Cao J."/>
            <person name="Sun X."/>
            <person name="Fu Y."/>
            <person name="Fang X."/>
            <person name="Guo X."/>
            <person name="Wang B."/>
            <person name="Hou R."/>
            <person name="Shen F."/>
            <person name="Mu B."/>
            <person name="Ni P."/>
            <person name="Lin R."/>
            <person name="Qian W."/>
            <person name="Wang G."/>
            <person name="Yu C."/>
            <person name="Nie W."/>
            <person name="Wang J."/>
            <person name="Wu Z."/>
            <person name="Liang H."/>
            <person name="Min J."/>
            <person name="Wu Q."/>
            <person name="Cheng S."/>
            <person name="Ruan J."/>
            <person name="Wang M."/>
            <person name="Shi Z."/>
            <person name="Wen M."/>
            <person name="Liu B."/>
            <person name="Ren X."/>
            <person name="Zheng H."/>
            <person name="Dong D."/>
            <person name="Cook K."/>
            <person name="Shan G."/>
            <person name="Zhang H."/>
            <person name="Kosiol C."/>
            <person name="Xie X."/>
            <person name="Lu Z."/>
            <person name="Zheng H."/>
            <person name="Li Y."/>
            <person name="Steiner C.C."/>
            <person name="Lam T.T."/>
            <person name="Lin S."/>
            <person name="Zhang Q."/>
            <person name="Li G."/>
            <person name="Tian J."/>
            <person name="Gong T."/>
            <person name="Liu H."/>
            <person name="Zhang D."/>
            <person name="Fang L."/>
            <person name="Ye C."/>
            <person name="Zhang J."/>
            <person name="Hu W."/>
            <person name="Xu A."/>
            <person name="Ren Y."/>
            <person name="Zhang G."/>
            <person name="Bruford M.W."/>
            <person name="Li Q."/>
            <person name="Ma L."/>
            <person name="Guo Y."/>
            <person name="An N."/>
            <person name="Hu Y."/>
            <person name="Zheng Y."/>
            <person name="Shi Y."/>
            <person name="Li Z."/>
            <person name="Liu Q."/>
            <person name="Chen Y."/>
            <person name="Zhao J."/>
            <person name="Qu N."/>
            <person name="Zhao S."/>
            <person name="Tian F."/>
            <person name="Wang X."/>
            <person name="Wang H."/>
            <person name="Xu L."/>
            <person name="Liu X."/>
            <person name="Vinar T."/>
            <person name="Wang Y."/>
            <person name="Lam T.W."/>
            <person name="Yiu S.M."/>
            <person name="Liu S."/>
            <person name="Zhang H."/>
            <person name="Li D."/>
            <person name="Huang Y."/>
            <person name="Wang X."/>
            <person name="Yang G."/>
            <person name="Jiang Z."/>
            <person name="Wang J."/>
            <person name="Qin N."/>
            <person name="Li L."/>
            <person name="Li J."/>
            <person name="Bolund L."/>
            <person name="Kristiansen K."/>
            <person name="Wong G.K."/>
            <person name="Olson M."/>
            <person name="Zhang X."/>
            <person name="Li S."/>
            <person name="Yang H."/>
            <person name="Wang J."/>
            <person name="Wang J."/>
        </authorList>
    </citation>
    <scope>NUCLEOTIDE SEQUENCE [LARGE SCALE GENOMIC DNA]</scope>
</reference>
<evidence type="ECO:0000259" key="2">
    <source>
        <dbReference type="Pfam" id="PF14962"/>
    </source>
</evidence>
<dbReference type="Ensembl" id="ENSAMET00000028803.1">
    <property type="protein sequence ID" value="ENSAMEP00000043103.1"/>
    <property type="gene ID" value="ENSAMEG00000024797.1"/>
</dbReference>
<dbReference type="PANTHER" id="PTHR22910">
    <property type="entry name" value="PROTEIN MGARP"/>
    <property type="match status" value="1"/>
</dbReference>
<feature type="compositionally biased region" description="Low complexity" evidence="1">
    <location>
        <begin position="116"/>
        <end position="125"/>
    </location>
</feature>
<dbReference type="Ensembl" id="ENSAMET00000033231.1">
    <property type="protein sequence ID" value="ENSAMEP00000036435.1"/>
    <property type="gene ID" value="ENSAMEG00000024797.1"/>
</dbReference>
<feature type="compositionally biased region" description="Low complexity" evidence="1">
    <location>
        <begin position="95"/>
        <end position="108"/>
    </location>
</feature>
<evidence type="ECO:0000313" key="4">
    <source>
        <dbReference type="Proteomes" id="UP000008912"/>
    </source>
</evidence>
<feature type="domain" description="Protein MGARP N-terminal" evidence="2">
    <location>
        <begin position="134"/>
        <end position="326"/>
    </location>
</feature>
<keyword evidence="4" id="KW-1185">Reference proteome</keyword>
<feature type="compositionally biased region" description="Basic and acidic residues" evidence="1">
    <location>
        <begin position="62"/>
        <end position="75"/>
    </location>
</feature>
<dbReference type="GO" id="GO:1904115">
    <property type="term" value="C:axon cytoplasm"/>
    <property type="evidence" value="ECO:0007669"/>
    <property type="project" value="GOC"/>
</dbReference>
<feature type="region of interest" description="Disordered" evidence="1">
    <location>
        <begin position="29"/>
        <end position="125"/>
    </location>
</feature>